<reference evidence="7" key="1">
    <citation type="journal article" date="2010" name="Nature">
        <title>The Dynamic genome of Hydra.</title>
        <authorList>
            <person name="Chapman J.A."/>
            <person name="Kirkness E.F."/>
            <person name="Simakov O."/>
            <person name="Hampson S.E."/>
            <person name="Mitros T."/>
            <person name="Weinmaier T."/>
            <person name="Rattei T."/>
            <person name="Balasubramanian P.G."/>
            <person name="Borman J."/>
            <person name="Busam D."/>
            <person name="Disbennett K."/>
            <person name="Pfannkoch C."/>
            <person name="Sumin N."/>
            <person name="Sutton G."/>
            <person name="Viswanathan L."/>
            <person name="Walenz B."/>
            <person name="Goodstein D.M."/>
            <person name="Hellsten U."/>
            <person name="Kawashima T."/>
            <person name="Prochnik S.E."/>
            <person name="Putnam N.H."/>
            <person name="Shu S."/>
            <person name="Blumberg B."/>
            <person name="Dana C.E."/>
            <person name="Gee L."/>
            <person name="Kibler D.F."/>
            <person name="Law L."/>
            <person name="Lindgens D."/>
            <person name="Martinez D.E."/>
            <person name="Peng J."/>
            <person name="Wigge P.A."/>
            <person name="Bertulat B."/>
            <person name="Guder C."/>
            <person name="Nakamura Y."/>
            <person name="Ozbek S."/>
            <person name="Watanabe H."/>
            <person name="Khalturin K."/>
            <person name="Hemmrich G."/>
            <person name="Franke A."/>
            <person name="Augustin R."/>
            <person name="Fraune S."/>
            <person name="Hayakawa E."/>
            <person name="Hayakawa S."/>
            <person name="Hirose M."/>
            <person name="Hwang J."/>
            <person name="Ikeo K."/>
            <person name="Nishimiya-Fujisawa C."/>
            <person name="Ogura A."/>
            <person name="Takahashi T."/>
            <person name="Steinmetz P.R."/>
            <person name="Zhang X."/>
            <person name="Aufschnaiter R."/>
            <person name="Eder M.K."/>
            <person name="Gorny A.K."/>
            <person name="Salvenmoser W."/>
            <person name="Heimberg A.M."/>
            <person name="Wheeler B.M."/>
            <person name="Peterson K.J."/>
            <person name="Boettger A."/>
            <person name="Tischler P."/>
            <person name="Wolf A."/>
            <person name="Gojobori T."/>
            <person name="Remington K.A."/>
            <person name="Strausberg R.L."/>
            <person name="Venter J."/>
            <person name="Technau U."/>
            <person name="Hobmayer B."/>
            <person name="Bosch T.C."/>
            <person name="Holstein T.W."/>
            <person name="Fujisawa T."/>
            <person name="Bode H.R."/>
            <person name="David C.N."/>
            <person name="Rokhsar D.S."/>
            <person name="Steele R.E."/>
        </authorList>
    </citation>
    <scope>NUCLEOTIDE SEQUENCE</scope>
</reference>
<proteinExistence type="predicted"/>
<feature type="domain" description="Tyr recombinase" evidence="5">
    <location>
        <begin position="176"/>
        <end position="392"/>
    </location>
</feature>
<dbReference type="InterPro" id="IPR004107">
    <property type="entry name" value="Integrase_SAM-like_N"/>
</dbReference>
<dbReference type="CDD" id="cd00397">
    <property type="entry name" value="DNA_BRE_C"/>
    <property type="match status" value="1"/>
</dbReference>
<dbReference type="SUPFAM" id="SSF47823">
    <property type="entry name" value="lambda integrase-like, N-terminal domain"/>
    <property type="match status" value="1"/>
</dbReference>
<dbReference type="InterPro" id="IPR011010">
    <property type="entry name" value="DNA_brk_join_enz"/>
</dbReference>
<sequence>MSKARKLWIEASDSFCLAVHGEKSGGGKVSAPGMRVMFWPTGRICWQANMYLVALRKRGLATTTVNTYCSDLSKLLRFLHQADLGIEQMHDEHLIAYADYVMRPSCGRGASANHANRLVLRAIDFLSWLQLRVPTAHLVGADGECAQISLTIRRVRNRRGASQVHHPALVAPNIRRQVRPITSEVIRDLQGACRTTAKSEFVIARNIAILKMLADSGIRREELVWLRAMDIGRAIDLGGRLEVRTAKRRGNPIRQVPVPVDTLKAIRVFLEVHRRLQIRRIAKRDRAFKDAGWAFCTRSGGQLAAASVTQIISDLREGAGLEQRATAHMFRHRWITLQMVQRLKALQSSHPHGLQLMTTLLSRLASITGHASIDSLWTYVDWAFDEGRVAPPAFSMTGDQSQHVSALAGLLAEILSALPERSNFEGLRSKVEEFQKRLDVEHAPSGSIGIETVASHSLRREVRW</sequence>
<evidence type="ECO:0000256" key="4">
    <source>
        <dbReference type="PROSITE-ProRule" id="PRU01248"/>
    </source>
</evidence>
<dbReference type="PROSITE" id="PS51900">
    <property type="entry name" value="CB"/>
    <property type="match status" value="1"/>
</dbReference>
<gene>
    <name evidence="7" type="ORF">Csp_C22100</name>
</gene>
<dbReference type="Gene3D" id="1.10.443.10">
    <property type="entry name" value="Intergrase catalytic core"/>
    <property type="match status" value="1"/>
</dbReference>
<evidence type="ECO:0000313" key="7">
    <source>
        <dbReference type="EMBL" id="CBA30148.1"/>
    </source>
</evidence>
<dbReference type="InterPro" id="IPR002104">
    <property type="entry name" value="Integrase_catalytic"/>
</dbReference>
<protein>
    <submittedName>
        <fullName evidence="7">Uncharacterized protein</fullName>
    </submittedName>
</protein>
<dbReference type="Pfam" id="PF00589">
    <property type="entry name" value="Phage_integrase"/>
    <property type="match status" value="1"/>
</dbReference>
<dbReference type="PANTHER" id="PTHR30349">
    <property type="entry name" value="PHAGE INTEGRASE-RELATED"/>
    <property type="match status" value="1"/>
</dbReference>
<dbReference type="GO" id="GO:0006310">
    <property type="term" value="P:DNA recombination"/>
    <property type="evidence" value="ECO:0007669"/>
    <property type="project" value="UniProtKB-KW"/>
</dbReference>
<feature type="domain" description="Core-binding (CB)" evidence="6">
    <location>
        <begin position="48"/>
        <end position="130"/>
    </location>
</feature>
<accession>C9YBY1</accession>
<dbReference type="InterPro" id="IPR013762">
    <property type="entry name" value="Integrase-like_cat_sf"/>
</dbReference>
<dbReference type="InterPro" id="IPR010998">
    <property type="entry name" value="Integrase_recombinase_N"/>
</dbReference>
<dbReference type="GO" id="GO:0015074">
    <property type="term" value="P:DNA integration"/>
    <property type="evidence" value="ECO:0007669"/>
    <property type="project" value="UniProtKB-KW"/>
</dbReference>
<keyword evidence="1" id="KW-0229">DNA integration</keyword>
<evidence type="ECO:0000259" key="5">
    <source>
        <dbReference type="PROSITE" id="PS51898"/>
    </source>
</evidence>
<dbReference type="InterPro" id="IPR050090">
    <property type="entry name" value="Tyrosine_recombinase_XerCD"/>
</dbReference>
<name>C9YBY1_CURXX</name>
<evidence type="ECO:0000259" key="6">
    <source>
        <dbReference type="PROSITE" id="PS51900"/>
    </source>
</evidence>
<dbReference type="AlphaFoldDB" id="C9YBY1"/>
<dbReference type="Pfam" id="PF02899">
    <property type="entry name" value="Phage_int_SAM_1"/>
    <property type="match status" value="1"/>
</dbReference>
<evidence type="ECO:0000256" key="3">
    <source>
        <dbReference type="ARBA" id="ARBA00023172"/>
    </source>
</evidence>
<evidence type="ECO:0000256" key="1">
    <source>
        <dbReference type="ARBA" id="ARBA00022908"/>
    </source>
</evidence>
<dbReference type="InterPro" id="IPR044068">
    <property type="entry name" value="CB"/>
</dbReference>
<dbReference type="PROSITE" id="PS51898">
    <property type="entry name" value="TYR_RECOMBINASE"/>
    <property type="match status" value="1"/>
</dbReference>
<evidence type="ECO:0000256" key="2">
    <source>
        <dbReference type="ARBA" id="ARBA00023125"/>
    </source>
</evidence>
<dbReference type="GO" id="GO:0003677">
    <property type="term" value="F:DNA binding"/>
    <property type="evidence" value="ECO:0007669"/>
    <property type="project" value="UniProtKB-UniRule"/>
</dbReference>
<keyword evidence="2 4" id="KW-0238">DNA-binding</keyword>
<organism evidence="7">
    <name type="scientific">Curvibacter symbiont subsp. Hydra magnipapillata</name>
    <dbReference type="NCBI Taxonomy" id="667019"/>
    <lineage>
        <taxon>Bacteria</taxon>
        <taxon>Pseudomonadati</taxon>
        <taxon>Pseudomonadota</taxon>
        <taxon>Betaproteobacteria</taxon>
        <taxon>Burkholderiales</taxon>
        <taxon>Comamonadaceae</taxon>
        <taxon>Curvibacter</taxon>
    </lineage>
</organism>
<keyword evidence="3" id="KW-0233">DNA recombination</keyword>
<dbReference type="SUPFAM" id="SSF56349">
    <property type="entry name" value="DNA breaking-rejoining enzymes"/>
    <property type="match status" value="1"/>
</dbReference>
<dbReference type="Gene3D" id="1.10.150.130">
    <property type="match status" value="1"/>
</dbReference>
<dbReference type="EMBL" id="FN543105">
    <property type="protein sequence ID" value="CBA30148.1"/>
    <property type="molecule type" value="Genomic_DNA"/>
</dbReference>